<dbReference type="AlphaFoldDB" id="A0A1Y0DA71"/>
<gene>
    <name evidence="1" type="ORF">CBP31_12805</name>
</gene>
<dbReference type="KEGG" id="opf:CBP31_12805"/>
<dbReference type="EMBL" id="CP021377">
    <property type="protein sequence ID" value="ART84055.1"/>
    <property type="molecule type" value="Genomic_DNA"/>
</dbReference>
<organism evidence="1 2">
    <name type="scientific">Oceanisphaera profunda</name>
    <dbReference type="NCBI Taxonomy" id="1416627"/>
    <lineage>
        <taxon>Bacteria</taxon>
        <taxon>Pseudomonadati</taxon>
        <taxon>Pseudomonadota</taxon>
        <taxon>Gammaproteobacteria</taxon>
        <taxon>Aeromonadales</taxon>
        <taxon>Aeromonadaceae</taxon>
        <taxon>Oceanisphaera</taxon>
    </lineage>
</organism>
<proteinExistence type="predicted"/>
<accession>A0A1Y0DA71</accession>
<evidence type="ECO:0000313" key="1">
    <source>
        <dbReference type="EMBL" id="ART84055.1"/>
    </source>
</evidence>
<name>A0A1Y0DA71_9GAMM</name>
<dbReference type="Proteomes" id="UP000243937">
    <property type="component" value="Chromosome"/>
</dbReference>
<reference evidence="1 2" key="1">
    <citation type="journal article" date="2014" name="Int. J. Syst. Evol. Microbiol.">
        <title>Oceanisphaera profunda sp. nov., a marine bacterium isolated from deep-sea sediment, and emended description of the genus Oceanisphaera.</title>
        <authorList>
            <person name="Xu Z."/>
            <person name="Zhang X.Y."/>
            <person name="Su H.N."/>
            <person name="Yu Z.C."/>
            <person name="Liu C."/>
            <person name="Li H."/>
            <person name="Chen X.L."/>
            <person name="Song X.Y."/>
            <person name="Xie B.B."/>
            <person name="Qin Q.L."/>
            <person name="Zhou B.C."/>
            <person name="Shi M."/>
            <person name="Huang Y."/>
            <person name="Zhang Y.Z."/>
        </authorList>
    </citation>
    <scope>NUCLEOTIDE SEQUENCE [LARGE SCALE GENOMIC DNA]</scope>
    <source>
        <strain evidence="1 2">SM1222</strain>
    </source>
</reference>
<keyword evidence="2" id="KW-1185">Reference proteome</keyword>
<protein>
    <submittedName>
        <fullName evidence="1">Uncharacterized protein</fullName>
    </submittedName>
</protein>
<sequence>MSSLVILSKHLSTKRKTRLTEPEGQHLWRLSTALSPIYGESLHGISSALYKASINCCKNHLERSIDPNILTISTQ</sequence>
<evidence type="ECO:0000313" key="2">
    <source>
        <dbReference type="Proteomes" id="UP000243937"/>
    </source>
</evidence>